<protein>
    <submittedName>
        <fullName evidence="2">Phosphoribosylformylglycinamidine synthase</fullName>
    </submittedName>
</protein>
<dbReference type="EMBL" id="AP019822">
    <property type="protein sequence ID" value="BBM37088.1"/>
    <property type="molecule type" value="Genomic_DNA"/>
</dbReference>
<organism evidence="2 3">
    <name type="scientific">Pseudoleptotrichia goodfellowii</name>
    <dbReference type="NCBI Taxonomy" id="157692"/>
    <lineage>
        <taxon>Bacteria</taxon>
        <taxon>Fusobacteriati</taxon>
        <taxon>Fusobacteriota</taxon>
        <taxon>Fusobacteriia</taxon>
        <taxon>Fusobacteriales</taxon>
        <taxon>Leptotrichiaceae</taxon>
        <taxon>Pseudoleptotrichia</taxon>
    </lineage>
</organism>
<name>A0A510JCQ2_9FUSO</name>
<dbReference type="GO" id="GO:0016491">
    <property type="term" value="F:oxidoreductase activity"/>
    <property type="evidence" value="ECO:0007669"/>
    <property type="project" value="InterPro"/>
</dbReference>
<dbReference type="InterPro" id="IPR036249">
    <property type="entry name" value="Thioredoxin-like_sf"/>
</dbReference>
<dbReference type="InterPro" id="IPR050553">
    <property type="entry name" value="Thioredoxin_ResA/DsbE_sf"/>
</dbReference>
<dbReference type="SUPFAM" id="SSF52833">
    <property type="entry name" value="Thioredoxin-like"/>
    <property type="match status" value="1"/>
</dbReference>
<dbReference type="OrthoDB" id="25753at2"/>
<dbReference type="RefSeq" id="WP_026738201.1">
    <property type="nucleotide sequence ID" value="NZ_AP019822.1"/>
</dbReference>
<proteinExistence type="predicted"/>
<dbReference type="CDD" id="cd02966">
    <property type="entry name" value="TlpA_like_family"/>
    <property type="match status" value="1"/>
</dbReference>
<accession>A0A510JCQ2</accession>
<evidence type="ECO:0000313" key="2">
    <source>
        <dbReference type="EMBL" id="BBM37088.1"/>
    </source>
</evidence>
<dbReference type="InterPro" id="IPR013740">
    <property type="entry name" value="Redoxin"/>
</dbReference>
<dbReference type="PANTHER" id="PTHR42852:SF16">
    <property type="entry name" value="THIOL:DISULFIDE INTERCHANGE PROTEIN TLPA"/>
    <property type="match status" value="1"/>
</dbReference>
<dbReference type="PANTHER" id="PTHR42852">
    <property type="entry name" value="THIOL:DISULFIDE INTERCHANGE PROTEIN DSBE"/>
    <property type="match status" value="1"/>
</dbReference>
<dbReference type="InterPro" id="IPR013766">
    <property type="entry name" value="Thioredoxin_domain"/>
</dbReference>
<reference evidence="2 3" key="1">
    <citation type="submission" date="2019-07" db="EMBL/GenBank/DDBJ databases">
        <title>Complete Genome Sequence of Leptotrichia goodfellowii Strain JCM 16774.</title>
        <authorList>
            <person name="Watanabe S."/>
            <person name="Cui L."/>
        </authorList>
    </citation>
    <scope>NUCLEOTIDE SEQUENCE [LARGE SCALE GENOMIC DNA]</scope>
    <source>
        <strain evidence="2 3">JCM16774</strain>
    </source>
</reference>
<dbReference type="STRING" id="714315.GCA_000516535_02038"/>
<dbReference type="PROSITE" id="PS51352">
    <property type="entry name" value="THIOREDOXIN_2"/>
    <property type="match status" value="1"/>
</dbReference>
<dbReference type="KEGG" id="lgo:JCM16774_2040"/>
<evidence type="ECO:0000313" key="3">
    <source>
        <dbReference type="Proteomes" id="UP000321606"/>
    </source>
</evidence>
<dbReference type="Gene3D" id="3.40.30.10">
    <property type="entry name" value="Glutaredoxin"/>
    <property type="match status" value="1"/>
</dbReference>
<sequence length="157" mass="17273">MKKITALLLMILGYNILAAGGASLNGIQLKDLNNNTVSLSKYKGKKVYIKMWASWCPICLSGLQEINTLSGEKNKNFEVVTIVSPGQRGEKPKDKFIQWYKGLNYKNITVLIDEKGEVLKKAQVRGYPSNIILDANGNISKVLPGHLNIGQIKGAVN</sequence>
<gene>
    <name evidence="2" type="primary">purL</name>
    <name evidence="2" type="ORF">JCM16774_2040</name>
</gene>
<evidence type="ECO:0000259" key="1">
    <source>
        <dbReference type="PROSITE" id="PS51352"/>
    </source>
</evidence>
<dbReference type="Proteomes" id="UP000321606">
    <property type="component" value="Chromosome"/>
</dbReference>
<dbReference type="AlphaFoldDB" id="A0A510JCQ2"/>
<dbReference type="Pfam" id="PF08534">
    <property type="entry name" value="Redoxin"/>
    <property type="match status" value="1"/>
</dbReference>
<feature type="domain" description="Thioredoxin" evidence="1">
    <location>
        <begin position="18"/>
        <end position="157"/>
    </location>
</feature>